<evidence type="ECO:0000259" key="2">
    <source>
        <dbReference type="Pfam" id="PF14479"/>
    </source>
</evidence>
<dbReference type="Proteomes" id="UP000053029">
    <property type="component" value="Unassembled WGS sequence"/>
</dbReference>
<dbReference type="AlphaFoldDB" id="A0A0D2E301"/>
<dbReference type="Pfam" id="PF14479">
    <property type="entry name" value="HeLo"/>
    <property type="match status" value="1"/>
</dbReference>
<feature type="compositionally biased region" description="Polar residues" evidence="1">
    <location>
        <begin position="144"/>
        <end position="154"/>
    </location>
</feature>
<proteinExistence type="predicted"/>
<feature type="region of interest" description="Disordered" evidence="1">
    <location>
        <begin position="134"/>
        <end position="154"/>
    </location>
</feature>
<name>A0A0D2E301_9EURO</name>
<evidence type="ECO:0000256" key="1">
    <source>
        <dbReference type="SAM" id="MobiDB-lite"/>
    </source>
</evidence>
<dbReference type="Gene3D" id="1.20.120.1020">
    <property type="entry name" value="Prion-inhibition and propagation, HeLo domain"/>
    <property type="match status" value="1"/>
</dbReference>
<evidence type="ECO:0000313" key="3">
    <source>
        <dbReference type="EMBL" id="KIW84416.1"/>
    </source>
</evidence>
<reference evidence="3 4" key="1">
    <citation type="submission" date="2015-01" db="EMBL/GenBank/DDBJ databases">
        <title>The Genome Sequence of Fonsecaea pedrosoi CBS 271.37.</title>
        <authorList>
            <consortium name="The Broad Institute Genomics Platform"/>
            <person name="Cuomo C."/>
            <person name="de Hoog S."/>
            <person name="Gorbushina A."/>
            <person name="Stielow B."/>
            <person name="Teixiera M."/>
            <person name="Abouelleil A."/>
            <person name="Chapman S.B."/>
            <person name="Priest M."/>
            <person name="Young S.K."/>
            <person name="Wortman J."/>
            <person name="Nusbaum C."/>
            <person name="Birren B."/>
        </authorList>
    </citation>
    <scope>NUCLEOTIDE SEQUENCE [LARGE SCALE GENOMIC DNA]</scope>
    <source>
        <strain evidence="3 4">CBS 271.37</strain>
    </source>
</reference>
<evidence type="ECO:0000313" key="4">
    <source>
        <dbReference type="Proteomes" id="UP000053029"/>
    </source>
</evidence>
<sequence length="318" mass="34521">MEQAGLVLGNIAMSSFLTTCLDGCNYVTLDAQHGGEFNMAFTKLLLLRGWLTAVGSTVRGTSSANHPPAMQAQLEYQKQVVRVSVESLRRLLQHSKKYHEKSGLKIRADRSEGVVHVGEMAAIEPAFYETEDAVPEQDPYSDSPHLSSFTKTAPGQAQTLEHHRNVEAHIADLDNFVNRLDYLLQYLGLVDDDAMQVELVERAMEAIPEPASIRLLLQASGSDSHVPEGIFPTAAAAGAANFAATGLAEPTKLASHQYIRNLIKEQAMTVMGDVGHVNGTARSFYQENEMSGRSQAVLGNVDGAFGVGFFGRTQTDKS</sequence>
<dbReference type="GeneID" id="25303156"/>
<dbReference type="HOGENOM" id="CLU_874478_0_0_1"/>
<organism evidence="3 4">
    <name type="scientific">Fonsecaea pedrosoi CBS 271.37</name>
    <dbReference type="NCBI Taxonomy" id="1442368"/>
    <lineage>
        <taxon>Eukaryota</taxon>
        <taxon>Fungi</taxon>
        <taxon>Dikarya</taxon>
        <taxon>Ascomycota</taxon>
        <taxon>Pezizomycotina</taxon>
        <taxon>Eurotiomycetes</taxon>
        <taxon>Chaetothyriomycetidae</taxon>
        <taxon>Chaetothyriales</taxon>
        <taxon>Herpotrichiellaceae</taxon>
        <taxon>Fonsecaea</taxon>
    </lineage>
</organism>
<protein>
    <recommendedName>
        <fullName evidence="2">Prion-inhibition and propagation HeLo domain-containing protein</fullName>
    </recommendedName>
</protein>
<dbReference type="OrthoDB" id="20872at2759"/>
<dbReference type="InterPro" id="IPR038305">
    <property type="entry name" value="HeLo_sf"/>
</dbReference>
<feature type="domain" description="Prion-inhibition and propagation HeLo" evidence="2">
    <location>
        <begin position="5"/>
        <end position="208"/>
    </location>
</feature>
<gene>
    <name evidence="3" type="ORF">Z517_03666</name>
</gene>
<dbReference type="InterPro" id="IPR029498">
    <property type="entry name" value="HeLo_dom"/>
</dbReference>
<dbReference type="RefSeq" id="XP_013288224.1">
    <property type="nucleotide sequence ID" value="XM_013432770.1"/>
</dbReference>
<dbReference type="EMBL" id="KN846970">
    <property type="protein sequence ID" value="KIW84416.1"/>
    <property type="molecule type" value="Genomic_DNA"/>
</dbReference>
<keyword evidence="4" id="KW-1185">Reference proteome</keyword>
<accession>A0A0D2E301</accession>
<dbReference type="VEuPathDB" id="FungiDB:Z517_03666"/>